<dbReference type="EMBL" id="BAAAZP010000058">
    <property type="protein sequence ID" value="GAA3664828.1"/>
    <property type="molecule type" value="Genomic_DNA"/>
</dbReference>
<dbReference type="Proteomes" id="UP001500902">
    <property type="component" value="Unassembled WGS sequence"/>
</dbReference>
<dbReference type="PANTHER" id="PTHR30055:SF151">
    <property type="entry name" value="TRANSCRIPTIONAL REGULATORY PROTEIN"/>
    <property type="match status" value="1"/>
</dbReference>
<dbReference type="InterPro" id="IPR050109">
    <property type="entry name" value="HTH-type_TetR-like_transc_reg"/>
</dbReference>
<dbReference type="Gene3D" id="1.10.10.60">
    <property type="entry name" value="Homeodomain-like"/>
    <property type="match status" value="1"/>
</dbReference>
<evidence type="ECO:0000313" key="7">
    <source>
        <dbReference type="Proteomes" id="UP001500902"/>
    </source>
</evidence>
<evidence type="ECO:0000256" key="3">
    <source>
        <dbReference type="ARBA" id="ARBA00023163"/>
    </source>
</evidence>
<dbReference type="Pfam" id="PF02909">
    <property type="entry name" value="TetR_C_1"/>
    <property type="match status" value="1"/>
</dbReference>
<keyword evidence="1" id="KW-0805">Transcription regulation</keyword>
<protein>
    <submittedName>
        <fullName evidence="6">TetR/AcrR family transcriptional regulator C-terminal domain-containing protein</fullName>
    </submittedName>
</protein>
<evidence type="ECO:0000259" key="5">
    <source>
        <dbReference type="PROSITE" id="PS50977"/>
    </source>
</evidence>
<reference evidence="7" key="1">
    <citation type="journal article" date="2019" name="Int. J. Syst. Evol. Microbiol.">
        <title>The Global Catalogue of Microorganisms (GCM) 10K type strain sequencing project: providing services to taxonomists for standard genome sequencing and annotation.</title>
        <authorList>
            <consortium name="The Broad Institute Genomics Platform"/>
            <consortium name="The Broad Institute Genome Sequencing Center for Infectious Disease"/>
            <person name="Wu L."/>
            <person name="Ma J."/>
        </authorList>
    </citation>
    <scope>NUCLEOTIDE SEQUENCE [LARGE SCALE GENOMIC DNA]</scope>
    <source>
        <strain evidence="7">JCM 16904</strain>
    </source>
</reference>
<dbReference type="InterPro" id="IPR001647">
    <property type="entry name" value="HTH_TetR"/>
</dbReference>
<organism evidence="6 7">
    <name type="scientific">Nonomuraea antimicrobica</name>
    <dbReference type="NCBI Taxonomy" id="561173"/>
    <lineage>
        <taxon>Bacteria</taxon>
        <taxon>Bacillati</taxon>
        <taxon>Actinomycetota</taxon>
        <taxon>Actinomycetes</taxon>
        <taxon>Streptosporangiales</taxon>
        <taxon>Streptosporangiaceae</taxon>
        <taxon>Nonomuraea</taxon>
    </lineage>
</organism>
<keyword evidence="2 4" id="KW-0238">DNA-binding</keyword>
<dbReference type="InterPro" id="IPR036271">
    <property type="entry name" value="Tet_transcr_reg_TetR-rel_C_sf"/>
</dbReference>
<dbReference type="InterPro" id="IPR009057">
    <property type="entry name" value="Homeodomain-like_sf"/>
</dbReference>
<sequence length="253" mass="26579">MRRRVIDKGQEIPTIVARMWGQEPKTSHGPRPSLTLDRITEAAIGIADAEGLAGVRMSSVAARLGVSPMALYGYVGSKEELLTAMVDAATPPPPEPGGQHWRDYLAAWSRAYRDFLLGSPWLLEVSPLAPPTGPRALDWLDRLLVALSGVGLKPGEGVNIATALSAYAVSSAALAHSLRGGADETDMAAPGDYGAILARLVDPARFPGLSAALGAGAFGGGQEWVEDADFTFGLGLLLDGIEALITLRAKEEQ</sequence>
<evidence type="ECO:0000313" key="6">
    <source>
        <dbReference type="EMBL" id="GAA3664828.1"/>
    </source>
</evidence>
<keyword evidence="7" id="KW-1185">Reference proteome</keyword>
<dbReference type="PROSITE" id="PS50977">
    <property type="entry name" value="HTH_TETR_2"/>
    <property type="match status" value="1"/>
</dbReference>
<proteinExistence type="predicted"/>
<evidence type="ECO:0000256" key="1">
    <source>
        <dbReference type="ARBA" id="ARBA00023015"/>
    </source>
</evidence>
<feature type="domain" description="HTH tetR-type" evidence="5">
    <location>
        <begin position="33"/>
        <end position="93"/>
    </location>
</feature>
<dbReference type="SUPFAM" id="SSF48498">
    <property type="entry name" value="Tetracyclin repressor-like, C-terminal domain"/>
    <property type="match status" value="1"/>
</dbReference>
<name>A0ABP7BP50_9ACTN</name>
<dbReference type="SUPFAM" id="SSF46689">
    <property type="entry name" value="Homeodomain-like"/>
    <property type="match status" value="1"/>
</dbReference>
<keyword evidence="3" id="KW-0804">Transcription</keyword>
<dbReference type="Gene3D" id="1.10.357.10">
    <property type="entry name" value="Tetracycline Repressor, domain 2"/>
    <property type="match status" value="1"/>
</dbReference>
<comment type="caution">
    <text evidence="6">The sequence shown here is derived from an EMBL/GenBank/DDBJ whole genome shotgun (WGS) entry which is preliminary data.</text>
</comment>
<evidence type="ECO:0000256" key="2">
    <source>
        <dbReference type="ARBA" id="ARBA00023125"/>
    </source>
</evidence>
<accession>A0ABP7BP50</accession>
<feature type="DNA-binding region" description="H-T-H motif" evidence="4">
    <location>
        <begin position="56"/>
        <end position="75"/>
    </location>
</feature>
<dbReference type="PANTHER" id="PTHR30055">
    <property type="entry name" value="HTH-TYPE TRANSCRIPTIONAL REGULATOR RUTR"/>
    <property type="match status" value="1"/>
</dbReference>
<dbReference type="InterPro" id="IPR004111">
    <property type="entry name" value="Repressor_TetR_C"/>
</dbReference>
<dbReference type="Pfam" id="PF00440">
    <property type="entry name" value="TetR_N"/>
    <property type="match status" value="1"/>
</dbReference>
<gene>
    <name evidence="6" type="ORF">GCM10022224_031300</name>
</gene>
<evidence type="ECO:0000256" key="4">
    <source>
        <dbReference type="PROSITE-ProRule" id="PRU00335"/>
    </source>
</evidence>